<keyword evidence="1" id="KW-0732">Signal</keyword>
<gene>
    <name evidence="2" type="ORF">A3H63_02550</name>
</gene>
<dbReference type="EMBL" id="MHJM01000024">
    <property type="protein sequence ID" value="OGY67454.1"/>
    <property type="molecule type" value="Genomic_DNA"/>
</dbReference>
<sequence length="384" mass="39804">MFKVSKYSKNWLFVLVTLTLVLLVNYALAAKLTSVSDTLSDSEPAVKSNHTIKFTLKSPITASSTIVIDFADQFQSTSTPTFDAGDFDIASSSVDLSIVDAGNCPGSGATAVFQLTSTSTANVFTFTHCNGTAEVADDAPVTVKIGTNATVGVTGDSQLVNPPSSGSYVISITAPAADSANTRVAIVPDVAVTASVATNFTFTVAGVASATTTANGEGGTTDVTTTATTIPWGEISSGTAKKARQDLTVSTNAKNGFSVTLWKDQNLTSADGSDIDNFQQTATSTAVAWSSPTADIDDENTWGWQGITSEDSTLTVGDTYGTASYSGIGSQSAPIEIFFHTGPANGVTVDKGRTKIGFKIEISALQEAANDYTQNLNYIATPTF</sequence>
<comment type="caution">
    <text evidence="2">The sequence shown here is derived from an EMBL/GenBank/DDBJ whole genome shotgun (WGS) entry which is preliminary data.</text>
</comment>
<feature type="chain" id="PRO_5009581861" evidence="1">
    <location>
        <begin position="30"/>
        <end position="384"/>
    </location>
</feature>
<accession>A0A1G1ZSC0</accession>
<protein>
    <submittedName>
        <fullName evidence="2">Uncharacterized protein</fullName>
    </submittedName>
</protein>
<dbReference type="STRING" id="1798410.A3H63_02550"/>
<reference evidence="2 3" key="1">
    <citation type="journal article" date="2016" name="Nat. Commun.">
        <title>Thousands of microbial genomes shed light on interconnected biogeochemical processes in an aquifer system.</title>
        <authorList>
            <person name="Anantharaman K."/>
            <person name="Brown C.T."/>
            <person name="Hug L.A."/>
            <person name="Sharon I."/>
            <person name="Castelle C.J."/>
            <person name="Probst A.J."/>
            <person name="Thomas B.C."/>
            <person name="Singh A."/>
            <person name="Wilkins M.J."/>
            <person name="Karaoz U."/>
            <person name="Brodie E.L."/>
            <person name="Williams K.H."/>
            <person name="Hubbard S.S."/>
            <person name="Banfield J.F."/>
        </authorList>
    </citation>
    <scope>NUCLEOTIDE SEQUENCE [LARGE SCALE GENOMIC DNA]</scope>
</reference>
<name>A0A1G1ZSC0_9BACT</name>
<dbReference type="Proteomes" id="UP000176284">
    <property type="component" value="Unassembled WGS sequence"/>
</dbReference>
<dbReference type="AlphaFoldDB" id="A0A1G1ZSC0"/>
<evidence type="ECO:0000313" key="3">
    <source>
        <dbReference type="Proteomes" id="UP000176284"/>
    </source>
</evidence>
<feature type="signal peptide" evidence="1">
    <location>
        <begin position="1"/>
        <end position="29"/>
    </location>
</feature>
<evidence type="ECO:0000256" key="1">
    <source>
        <dbReference type="SAM" id="SignalP"/>
    </source>
</evidence>
<organism evidence="2 3">
    <name type="scientific">Candidatus Harrisonbacteria bacterium RIFCSPLOWO2_02_FULL_45_10c</name>
    <dbReference type="NCBI Taxonomy" id="1798410"/>
    <lineage>
        <taxon>Bacteria</taxon>
        <taxon>Candidatus Harrisoniibacteriota</taxon>
    </lineage>
</organism>
<proteinExistence type="predicted"/>
<evidence type="ECO:0000313" key="2">
    <source>
        <dbReference type="EMBL" id="OGY67454.1"/>
    </source>
</evidence>